<proteinExistence type="predicted"/>
<sequence length="89" mass="10058">MTTVAVPRRDFSQIVFPHRQDLCRNRLIGTCAAQQQPFPFPQAAWKWNASPPKTTCCDSVSIQRSPHLMLILSPPHPIPARRVELPTEA</sequence>
<dbReference type="AlphaFoldDB" id="A0A430M5V7"/>
<gene>
    <name evidence="1" type="ORF">BHE90_002020</name>
</gene>
<keyword evidence="2" id="KW-1185">Reference proteome</keyword>
<dbReference type="EMBL" id="MIKF01000016">
    <property type="protein sequence ID" value="RTE83375.1"/>
    <property type="molecule type" value="Genomic_DNA"/>
</dbReference>
<accession>A0A430M5V7</accession>
<name>A0A430M5V7_9HYPO</name>
<dbReference type="Proteomes" id="UP000287124">
    <property type="component" value="Unassembled WGS sequence"/>
</dbReference>
<comment type="caution">
    <text evidence="1">The sequence shown here is derived from an EMBL/GenBank/DDBJ whole genome shotgun (WGS) entry which is preliminary data.</text>
</comment>
<protein>
    <submittedName>
        <fullName evidence="1">Uncharacterized protein</fullName>
    </submittedName>
</protein>
<reference evidence="1 2" key="1">
    <citation type="submission" date="2017-06" db="EMBL/GenBank/DDBJ databases">
        <title>Comparative genomic analysis of Ambrosia Fusariam Clade fungi.</title>
        <authorList>
            <person name="Stajich J.E."/>
            <person name="Carrillo J."/>
            <person name="Kijimoto T."/>
            <person name="Eskalen A."/>
            <person name="O'Donnell K."/>
            <person name="Kasson M."/>
        </authorList>
    </citation>
    <scope>NUCLEOTIDE SEQUENCE [LARGE SCALE GENOMIC DNA]</scope>
    <source>
        <strain evidence="1 2">UCR1854</strain>
    </source>
</reference>
<organism evidence="1 2">
    <name type="scientific">Fusarium euwallaceae</name>
    <dbReference type="NCBI Taxonomy" id="1147111"/>
    <lineage>
        <taxon>Eukaryota</taxon>
        <taxon>Fungi</taxon>
        <taxon>Dikarya</taxon>
        <taxon>Ascomycota</taxon>
        <taxon>Pezizomycotina</taxon>
        <taxon>Sordariomycetes</taxon>
        <taxon>Hypocreomycetidae</taxon>
        <taxon>Hypocreales</taxon>
        <taxon>Nectriaceae</taxon>
        <taxon>Fusarium</taxon>
        <taxon>Fusarium solani species complex</taxon>
    </lineage>
</organism>
<evidence type="ECO:0000313" key="1">
    <source>
        <dbReference type="EMBL" id="RTE83375.1"/>
    </source>
</evidence>
<evidence type="ECO:0000313" key="2">
    <source>
        <dbReference type="Proteomes" id="UP000287124"/>
    </source>
</evidence>